<keyword evidence="9" id="KW-1185">Reference proteome</keyword>
<dbReference type="Pfam" id="PF07019">
    <property type="entry name" value="EMC6"/>
    <property type="match status" value="1"/>
</dbReference>
<evidence type="ECO:0000256" key="2">
    <source>
        <dbReference type="ARBA" id="ARBA00009436"/>
    </source>
</evidence>
<feature type="transmembrane region" description="Helical" evidence="7">
    <location>
        <begin position="20"/>
        <end position="53"/>
    </location>
</feature>
<evidence type="ECO:0000256" key="1">
    <source>
        <dbReference type="ARBA" id="ARBA00004477"/>
    </source>
</evidence>
<accession>A0A7R9L9W1</accession>
<dbReference type="GO" id="GO:0097250">
    <property type="term" value="P:mitochondrial respirasome assembly"/>
    <property type="evidence" value="ECO:0007669"/>
    <property type="project" value="InterPro"/>
</dbReference>
<comment type="similarity">
    <text evidence="2">Belongs to the EMC6 family.</text>
</comment>
<dbReference type="OrthoDB" id="286395at2759"/>
<dbReference type="GO" id="GO:0005789">
    <property type="term" value="C:endoplasmic reticulum membrane"/>
    <property type="evidence" value="ECO:0007669"/>
    <property type="project" value="UniProtKB-SubCell"/>
</dbReference>
<keyword evidence="5 7" id="KW-1133">Transmembrane helix</keyword>
<keyword evidence="4" id="KW-0256">Endoplasmic reticulum</keyword>
<gene>
    <name evidence="8" type="ORF">ONB1V03_LOCUS1003</name>
</gene>
<evidence type="ECO:0000256" key="7">
    <source>
        <dbReference type="SAM" id="Phobius"/>
    </source>
</evidence>
<dbReference type="GO" id="GO:0005739">
    <property type="term" value="C:mitochondrion"/>
    <property type="evidence" value="ECO:0007669"/>
    <property type="project" value="GOC"/>
</dbReference>
<dbReference type="EMBL" id="CAJPVJ010000125">
    <property type="protein sequence ID" value="CAG2161323.1"/>
    <property type="molecule type" value="Genomic_DNA"/>
</dbReference>
<evidence type="ECO:0000256" key="3">
    <source>
        <dbReference type="ARBA" id="ARBA00022692"/>
    </source>
</evidence>
<evidence type="ECO:0000313" key="9">
    <source>
        <dbReference type="Proteomes" id="UP000728032"/>
    </source>
</evidence>
<name>A0A7R9L9W1_9ACAR</name>
<dbReference type="AlphaFoldDB" id="A0A7R9L9W1"/>
<evidence type="ECO:0000313" key="8">
    <source>
        <dbReference type="EMBL" id="CAD7637756.1"/>
    </source>
</evidence>
<comment type="subcellular location">
    <subcellularLocation>
        <location evidence="1">Endoplasmic reticulum membrane</location>
        <topology evidence="1">Multi-pass membrane protein</topology>
    </subcellularLocation>
</comment>
<dbReference type="PANTHER" id="PTHR12906">
    <property type="entry name" value="PROTEIN C20ORF24 RAB5-INTERACTING PROTEIN"/>
    <property type="match status" value="1"/>
</dbReference>
<keyword evidence="3 7" id="KW-0812">Transmembrane</keyword>
<evidence type="ECO:0000256" key="6">
    <source>
        <dbReference type="ARBA" id="ARBA00023136"/>
    </source>
</evidence>
<dbReference type="InterPro" id="IPR010742">
    <property type="entry name" value="RCAF1"/>
</dbReference>
<evidence type="ECO:0008006" key="10">
    <source>
        <dbReference type="Google" id="ProtNLM"/>
    </source>
</evidence>
<dbReference type="PANTHER" id="PTHR12906:SF0">
    <property type="entry name" value="GEL COMPLEX SUBUNIT OPTI"/>
    <property type="match status" value="1"/>
</dbReference>
<evidence type="ECO:0000256" key="4">
    <source>
        <dbReference type="ARBA" id="ARBA00022824"/>
    </source>
</evidence>
<dbReference type="Proteomes" id="UP000728032">
    <property type="component" value="Unassembled WGS sequence"/>
</dbReference>
<organism evidence="8">
    <name type="scientific">Oppiella nova</name>
    <dbReference type="NCBI Taxonomy" id="334625"/>
    <lineage>
        <taxon>Eukaryota</taxon>
        <taxon>Metazoa</taxon>
        <taxon>Ecdysozoa</taxon>
        <taxon>Arthropoda</taxon>
        <taxon>Chelicerata</taxon>
        <taxon>Arachnida</taxon>
        <taxon>Acari</taxon>
        <taxon>Acariformes</taxon>
        <taxon>Sarcoptiformes</taxon>
        <taxon>Oribatida</taxon>
        <taxon>Brachypylina</taxon>
        <taxon>Oppioidea</taxon>
        <taxon>Oppiidae</taxon>
        <taxon>Oppiella</taxon>
    </lineage>
</organism>
<sequence>MHFNEPKDQFLDVIYWGRQLLAILMGLIWGYLGLTGILGLSSFVISNSIAVYIYSINFNVENDDVMQDVKEGFMTSFASFLVSWILIYSALYF</sequence>
<proteinExistence type="inferred from homology"/>
<feature type="transmembrane region" description="Helical" evidence="7">
    <location>
        <begin position="73"/>
        <end position="92"/>
    </location>
</feature>
<reference evidence="8" key="1">
    <citation type="submission" date="2020-11" db="EMBL/GenBank/DDBJ databases">
        <authorList>
            <person name="Tran Van P."/>
        </authorList>
    </citation>
    <scope>NUCLEOTIDE SEQUENCE</scope>
</reference>
<protein>
    <recommendedName>
        <fullName evidence="10">Rab5-interacting protein</fullName>
    </recommendedName>
</protein>
<dbReference type="EMBL" id="OC914950">
    <property type="protein sequence ID" value="CAD7637756.1"/>
    <property type="molecule type" value="Genomic_DNA"/>
</dbReference>
<evidence type="ECO:0000256" key="5">
    <source>
        <dbReference type="ARBA" id="ARBA00022989"/>
    </source>
</evidence>
<keyword evidence="6 7" id="KW-0472">Membrane</keyword>
<dbReference type="InterPro" id="IPR029008">
    <property type="entry name" value="EMC6-like"/>
</dbReference>